<dbReference type="AlphaFoldDB" id="A0A0K0DPM0"/>
<reference evidence="2" key="1">
    <citation type="submission" date="2012-09" db="EMBL/GenBank/DDBJ databases">
        <authorList>
            <person name="Martin A.A."/>
        </authorList>
    </citation>
    <scope>NUCLEOTIDE SEQUENCE</scope>
</reference>
<name>A0A0K0DPM0_ANGCA</name>
<reference evidence="3" key="2">
    <citation type="submission" date="2017-02" db="UniProtKB">
        <authorList>
            <consortium name="WormBaseParasite"/>
        </authorList>
    </citation>
    <scope>IDENTIFICATION</scope>
</reference>
<sequence length="100" mass="11859">MRFRTLDDKMRTTMKNLRDKVTDLEKRSNSVKEEVEKIEMGNEKKIMELRQLEEDLSKRTEAMIQSRTRIREMEAELASRKGMDVIRGVELLLACLFSCF</sequence>
<feature type="coiled-coil region" evidence="1">
    <location>
        <begin position="7"/>
        <end position="55"/>
    </location>
</feature>
<accession>A0A0K0DPM0</accession>
<dbReference type="Proteomes" id="UP000035642">
    <property type="component" value="Unassembled WGS sequence"/>
</dbReference>
<evidence type="ECO:0000313" key="2">
    <source>
        <dbReference type="Proteomes" id="UP000035642"/>
    </source>
</evidence>
<organism evidence="2 3">
    <name type="scientific">Angiostrongylus cantonensis</name>
    <name type="common">Rat lungworm</name>
    <dbReference type="NCBI Taxonomy" id="6313"/>
    <lineage>
        <taxon>Eukaryota</taxon>
        <taxon>Metazoa</taxon>
        <taxon>Ecdysozoa</taxon>
        <taxon>Nematoda</taxon>
        <taxon>Chromadorea</taxon>
        <taxon>Rhabditida</taxon>
        <taxon>Rhabditina</taxon>
        <taxon>Rhabditomorpha</taxon>
        <taxon>Strongyloidea</taxon>
        <taxon>Metastrongylidae</taxon>
        <taxon>Angiostrongylus</taxon>
    </lineage>
</organism>
<dbReference type="WBParaSite" id="ACAC_0001370901-mRNA-1">
    <property type="protein sequence ID" value="ACAC_0001370901-mRNA-1"/>
    <property type="gene ID" value="ACAC_0001370901"/>
</dbReference>
<protein>
    <submittedName>
        <fullName evidence="3">Myosin_tail_1 domain-containing protein</fullName>
    </submittedName>
</protein>
<keyword evidence="1" id="KW-0175">Coiled coil</keyword>
<keyword evidence="2" id="KW-1185">Reference proteome</keyword>
<evidence type="ECO:0000313" key="3">
    <source>
        <dbReference type="WBParaSite" id="ACAC_0001370901-mRNA-1"/>
    </source>
</evidence>
<proteinExistence type="predicted"/>
<evidence type="ECO:0000256" key="1">
    <source>
        <dbReference type="SAM" id="Coils"/>
    </source>
</evidence>